<dbReference type="GO" id="GO:0008658">
    <property type="term" value="F:penicillin binding"/>
    <property type="evidence" value="ECO:0007669"/>
    <property type="project" value="InterPro"/>
</dbReference>
<comment type="caution">
    <text evidence="7">The sequence shown here is derived from an EMBL/GenBank/DDBJ whole genome shotgun (WGS) entry which is preliminary data.</text>
</comment>
<accession>A0A2N3PQL9</accession>
<feature type="domain" description="Penicillin-binding protein dimerisation" evidence="6">
    <location>
        <begin position="86"/>
        <end position="213"/>
    </location>
</feature>
<dbReference type="GO" id="GO:0005886">
    <property type="term" value="C:plasma membrane"/>
    <property type="evidence" value="ECO:0007669"/>
    <property type="project" value="TreeGrafter"/>
</dbReference>
<dbReference type="RefSeq" id="WP_101252476.1">
    <property type="nucleotide sequence ID" value="NZ_PIUM01000028.1"/>
</dbReference>
<evidence type="ECO:0000256" key="1">
    <source>
        <dbReference type="ARBA" id="ARBA00004370"/>
    </source>
</evidence>
<dbReference type="OrthoDB" id="9789078at2"/>
<sequence>MIRPLLNLFKPRPTLYQGEDESAGMVHLDGARKRAIEIGRTRLIVTGAMFTLAFCVIAGRMVDVTVIKSVTVQHSRQSKSNELGIERADVVDRNGVLLATSLPSVSLYAHPHEIGDKKEAAQKIARVLPDINANDLQSRLQGDRAFLYLRRNLTPRQEYEINALGIPGLYFEKAEKRIYPQSELTAHVVGLTDLDNKGIAGIEKAFENELKARRDPLRLSLDIRVQTVLRNELAKTVADFHAIGATGMVMDVRTGELLGMVSLPDFNPNNLASATPEAMFNRATSGVYEMGSTFKLYNTAAALDAGTSTLSSTYDVTHKIKVGRFEIYDYEPEHHPMNVAEILKVSSNIGSARMALDLGIDNQKAFLSRMGLMRPASIELPEISAPLVPNPWREINSMTIAYGHGMAVSPLHMMTGVSTLVNGGNFHSATLLRHDDGQSIPSQRVLKPETSKIMRDLMRMVVVEGTGKKADVPGYDVGGKTGTAEKNGAGGYRHKSLLSSFIATFPVSDPKYVVLAMIDEPQGNKESYGFATAGWTAAPAVGRVIAQIGPLLGLMPSAIPEPAAKEKARLAQDAPPQQKKGVSLAKAE</sequence>
<dbReference type="InterPro" id="IPR036138">
    <property type="entry name" value="PBP_dimer_sf"/>
</dbReference>
<dbReference type="EMBL" id="PIUM01000028">
    <property type="protein sequence ID" value="PKU22682.1"/>
    <property type="molecule type" value="Genomic_DNA"/>
</dbReference>
<dbReference type="SUPFAM" id="SSF56519">
    <property type="entry name" value="Penicillin binding protein dimerisation domain"/>
    <property type="match status" value="1"/>
</dbReference>
<dbReference type="InterPro" id="IPR005311">
    <property type="entry name" value="PBP_dimer"/>
</dbReference>
<dbReference type="Proteomes" id="UP000233293">
    <property type="component" value="Unassembled WGS sequence"/>
</dbReference>
<dbReference type="GO" id="GO:0071555">
    <property type="term" value="P:cell wall organization"/>
    <property type="evidence" value="ECO:0007669"/>
    <property type="project" value="TreeGrafter"/>
</dbReference>
<keyword evidence="3" id="KW-0472">Membrane</keyword>
<evidence type="ECO:0000313" key="8">
    <source>
        <dbReference type="Proteomes" id="UP000233293"/>
    </source>
</evidence>
<gene>
    <name evidence="7" type="ORF">CWS72_20345</name>
</gene>
<evidence type="ECO:0000256" key="2">
    <source>
        <dbReference type="ARBA" id="ARBA00022645"/>
    </source>
</evidence>
<dbReference type="InterPro" id="IPR050515">
    <property type="entry name" value="Beta-lactam/transpept"/>
</dbReference>
<proteinExistence type="predicted"/>
<organism evidence="7 8">
    <name type="scientific">Telmatospirillum siberiense</name>
    <dbReference type="NCBI Taxonomy" id="382514"/>
    <lineage>
        <taxon>Bacteria</taxon>
        <taxon>Pseudomonadati</taxon>
        <taxon>Pseudomonadota</taxon>
        <taxon>Alphaproteobacteria</taxon>
        <taxon>Rhodospirillales</taxon>
        <taxon>Rhodospirillaceae</taxon>
        <taxon>Telmatospirillum</taxon>
    </lineage>
</organism>
<comment type="subcellular location">
    <subcellularLocation>
        <location evidence="1">Membrane</location>
    </subcellularLocation>
</comment>
<dbReference type="AlphaFoldDB" id="A0A2N3PQL9"/>
<dbReference type="PANTHER" id="PTHR30627">
    <property type="entry name" value="PEPTIDOGLYCAN D,D-TRANSPEPTIDASE"/>
    <property type="match status" value="1"/>
</dbReference>
<keyword evidence="2" id="KW-0121">Carboxypeptidase</keyword>
<reference evidence="8" key="1">
    <citation type="submission" date="2017-12" db="EMBL/GenBank/DDBJ databases">
        <title>Draft genome sequence of Telmatospirillum siberiense 26-4b1T, an acidotolerant peatland alphaproteobacterium potentially involved in sulfur cycling.</title>
        <authorList>
            <person name="Hausmann B."/>
            <person name="Pjevac P."/>
            <person name="Schreck K."/>
            <person name="Herbold C.W."/>
            <person name="Daims H."/>
            <person name="Wagner M."/>
            <person name="Pester M."/>
            <person name="Loy A."/>
        </authorList>
    </citation>
    <scope>NUCLEOTIDE SEQUENCE [LARGE SCALE GENOMIC DNA]</scope>
    <source>
        <strain evidence="8">26-4b1</strain>
    </source>
</reference>
<dbReference type="InterPro" id="IPR001460">
    <property type="entry name" value="PCN-bd_Tpept"/>
</dbReference>
<keyword evidence="8" id="KW-1185">Reference proteome</keyword>
<dbReference type="GO" id="GO:0004180">
    <property type="term" value="F:carboxypeptidase activity"/>
    <property type="evidence" value="ECO:0007669"/>
    <property type="project" value="UniProtKB-KW"/>
</dbReference>
<evidence type="ECO:0000313" key="7">
    <source>
        <dbReference type="EMBL" id="PKU22682.1"/>
    </source>
</evidence>
<feature type="domain" description="Penicillin-binding protein transpeptidase" evidence="5">
    <location>
        <begin position="247"/>
        <end position="531"/>
    </location>
</feature>
<dbReference type="SUPFAM" id="SSF56601">
    <property type="entry name" value="beta-lactamase/transpeptidase-like"/>
    <property type="match status" value="1"/>
</dbReference>
<name>A0A2N3PQL9_9PROT</name>
<dbReference type="PANTHER" id="PTHR30627:SF1">
    <property type="entry name" value="PEPTIDOGLYCAN D,D-TRANSPEPTIDASE FTSI"/>
    <property type="match status" value="1"/>
</dbReference>
<keyword evidence="2" id="KW-0378">Hydrolase</keyword>
<evidence type="ECO:0000259" key="6">
    <source>
        <dbReference type="Pfam" id="PF03717"/>
    </source>
</evidence>
<keyword evidence="2" id="KW-0645">Protease</keyword>
<dbReference type="Gene3D" id="1.10.150.770">
    <property type="match status" value="1"/>
</dbReference>
<dbReference type="Pfam" id="PF03717">
    <property type="entry name" value="PBP_dimer"/>
    <property type="match status" value="1"/>
</dbReference>
<feature type="region of interest" description="Disordered" evidence="4">
    <location>
        <begin position="563"/>
        <end position="588"/>
    </location>
</feature>
<evidence type="ECO:0000256" key="4">
    <source>
        <dbReference type="SAM" id="MobiDB-lite"/>
    </source>
</evidence>
<protein>
    <submittedName>
        <fullName evidence="7">Penicillin-binding protein</fullName>
    </submittedName>
</protein>
<dbReference type="Gene3D" id="3.40.710.10">
    <property type="entry name" value="DD-peptidase/beta-lactamase superfamily"/>
    <property type="match status" value="1"/>
</dbReference>
<evidence type="ECO:0000256" key="3">
    <source>
        <dbReference type="ARBA" id="ARBA00023136"/>
    </source>
</evidence>
<dbReference type="Gene3D" id="3.30.450.330">
    <property type="match status" value="1"/>
</dbReference>
<evidence type="ECO:0000259" key="5">
    <source>
        <dbReference type="Pfam" id="PF00905"/>
    </source>
</evidence>
<dbReference type="InterPro" id="IPR012338">
    <property type="entry name" value="Beta-lactam/transpept-like"/>
</dbReference>
<dbReference type="Pfam" id="PF00905">
    <property type="entry name" value="Transpeptidase"/>
    <property type="match status" value="1"/>
</dbReference>
<dbReference type="Gene3D" id="3.90.1310.10">
    <property type="entry name" value="Penicillin-binding protein 2a (Domain 2)"/>
    <property type="match status" value="1"/>
</dbReference>